<dbReference type="EMBL" id="VZTU01023806">
    <property type="protein sequence ID" value="NXT81839.1"/>
    <property type="molecule type" value="Genomic_DNA"/>
</dbReference>
<evidence type="ECO:0000256" key="8">
    <source>
        <dbReference type="ARBA" id="ARBA00023157"/>
    </source>
</evidence>
<dbReference type="SUPFAM" id="SSF56399">
    <property type="entry name" value="ADP-ribosylation"/>
    <property type="match status" value="1"/>
</dbReference>
<evidence type="ECO:0000256" key="9">
    <source>
        <dbReference type="ARBA" id="ARBA00047597"/>
    </source>
</evidence>
<dbReference type="FunFam" id="3.90.176.10:FF:000001">
    <property type="entry name" value="NAD(P)(+)--arginine ADP-ribosyltransferase"/>
    <property type="match status" value="1"/>
</dbReference>
<accession>A0A7L3FPN8</accession>
<dbReference type="GO" id="GO:0005615">
    <property type="term" value="C:extracellular space"/>
    <property type="evidence" value="ECO:0007669"/>
    <property type="project" value="UniProtKB-ARBA"/>
</dbReference>
<dbReference type="AlphaFoldDB" id="A0A7L3FPN8"/>
<proteinExistence type="inferred from homology"/>
<evidence type="ECO:0000313" key="12">
    <source>
        <dbReference type="Proteomes" id="UP000557426"/>
    </source>
</evidence>
<keyword evidence="4" id="KW-0548">Nucleotidyltransferase</keyword>
<organism evidence="11 12">
    <name type="scientific">Zapornia atra</name>
    <name type="common">Henderson crake</name>
    <dbReference type="NCBI Taxonomy" id="2585822"/>
    <lineage>
        <taxon>Eukaryota</taxon>
        <taxon>Metazoa</taxon>
        <taxon>Chordata</taxon>
        <taxon>Craniata</taxon>
        <taxon>Vertebrata</taxon>
        <taxon>Euteleostomi</taxon>
        <taxon>Archelosauria</taxon>
        <taxon>Archosauria</taxon>
        <taxon>Dinosauria</taxon>
        <taxon>Saurischia</taxon>
        <taxon>Theropoda</taxon>
        <taxon>Coelurosauria</taxon>
        <taxon>Aves</taxon>
        <taxon>Neognathae</taxon>
        <taxon>Neoaves</taxon>
        <taxon>Gruiformes</taxon>
        <taxon>Rallidae</taxon>
        <taxon>Zapornia</taxon>
    </lineage>
</organism>
<dbReference type="InterPro" id="IPR000768">
    <property type="entry name" value="ART"/>
</dbReference>
<evidence type="ECO:0000256" key="7">
    <source>
        <dbReference type="ARBA" id="ARBA00023027"/>
    </source>
</evidence>
<keyword evidence="2 10" id="KW-0328">Glycosyltransferase</keyword>
<keyword evidence="5" id="KW-0732">Signal</keyword>
<dbReference type="Pfam" id="PF01129">
    <property type="entry name" value="ART"/>
    <property type="match status" value="1"/>
</dbReference>
<evidence type="ECO:0000256" key="3">
    <source>
        <dbReference type="ARBA" id="ARBA00022679"/>
    </source>
</evidence>
<comment type="catalytic activity">
    <reaction evidence="9 10">
        <text>L-arginyl-[protein] + NAD(+) = N(omega)-(ADP-D-ribosyl)-L-arginyl-[protein] + nicotinamide + H(+)</text>
        <dbReference type="Rhea" id="RHEA:19149"/>
        <dbReference type="Rhea" id="RHEA-COMP:10532"/>
        <dbReference type="Rhea" id="RHEA-COMP:15087"/>
        <dbReference type="ChEBI" id="CHEBI:15378"/>
        <dbReference type="ChEBI" id="CHEBI:17154"/>
        <dbReference type="ChEBI" id="CHEBI:29965"/>
        <dbReference type="ChEBI" id="CHEBI:57540"/>
        <dbReference type="ChEBI" id="CHEBI:142554"/>
        <dbReference type="EC" id="2.4.2.31"/>
    </reaction>
</comment>
<comment type="similarity">
    <text evidence="1 10">Belongs to the Arg-specific ADP-ribosyltransferase family.</text>
</comment>
<evidence type="ECO:0000256" key="10">
    <source>
        <dbReference type="RuleBase" id="RU361228"/>
    </source>
</evidence>
<protein>
    <recommendedName>
        <fullName evidence="10">NAD(P)(+)--arginine ADP-ribosyltransferase</fullName>
        <ecNumber evidence="10">2.4.2.31</ecNumber>
    </recommendedName>
    <alternativeName>
        <fullName evidence="10">Mono(ADP-ribosyl)transferase</fullName>
    </alternativeName>
</protein>
<dbReference type="EC" id="2.4.2.31" evidence="10"/>
<evidence type="ECO:0000256" key="5">
    <source>
        <dbReference type="ARBA" id="ARBA00022729"/>
    </source>
</evidence>
<evidence type="ECO:0000313" key="11">
    <source>
        <dbReference type="EMBL" id="NXT81839.1"/>
    </source>
</evidence>
<evidence type="ECO:0000256" key="2">
    <source>
        <dbReference type="ARBA" id="ARBA00022676"/>
    </source>
</evidence>
<dbReference type="PANTHER" id="PTHR10339">
    <property type="entry name" value="ADP-RIBOSYLTRANSFERASE"/>
    <property type="match status" value="1"/>
</dbReference>
<keyword evidence="12" id="KW-1185">Reference proteome</keyword>
<keyword evidence="3 10" id="KW-0808">Transferase</keyword>
<dbReference type="GO" id="GO:0016779">
    <property type="term" value="F:nucleotidyltransferase activity"/>
    <property type="evidence" value="ECO:0007669"/>
    <property type="project" value="UniProtKB-KW"/>
</dbReference>
<dbReference type="InterPro" id="IPR050999">
    <property type="entry name" value="ADP-ribosyltransferase_ARG"/>
</dbReference>
<dbReference type="GO" id="GO:0044194">
    <property type="term" value="C:cytolytic granule"/>
    <property type="evidence" value="ECO:0007669"/>
    <property type="project" value="UniProtKB-ARBA"/>
</dbReference>
<evidence type="ECO:0000256" key="4">
    <source>
        <dbReference type="ARBA" id="ARBA00022695"/>
    </source>
</evidence>
<sequence length="261" mass="30057">IEEKALDMAPNSFDDQYLGCRHMMEKELEELNRTEFVPNSNYTKAWKNATAILQNRSSELSVQAITLMAYTLPEPSLHEDLNKAVLTAGRSIDEYLNNFDFKVMHFLLSSALRSLRDAKPHQCYHVYRGINNTIYTAQRGETVRFGYFASSSLNRTRAEMYGNHTIFLVQTCYGVPIWDYALSYDHQEVLIPPFETFEVMNVTREKNRSVIELHAQAVCNKYNCQFVKEKHCKNQPCDFIADQSVSRDPLWGFILAATALA</sequence>
<name>A0A7L3FPN8_9GRUI</name>
<dbReference type="GO" id="GO:0046677">
    <property type="term" value="P:response to antibiotic"/>
    <property type="evidence" value="ECO:0007669"/>
    <property type="project" value="UniProtKB-ARBA"/>
</dbReference>
<dbReference type="PROSITE" id="PS51996">
    <property type="entry name" value="TR_MART"/>
    <property type="match status" value="1"/>
</dbReference>
<dbReference type="PRINTS" id="PR00970">
    <property type="entry name" value="RIBTRNSFRASE"/>
</dbReference>
<dbReference type="GO" id="GO:0003950">
    <property type="term" value="F:NAD+ poly-ADP-ribosyltransferase activity"/>
    <property type="evidence" value="ECO:0007669"/>
    <property type="project" value="TreeGrafter"/>
</dbReference>
<dbReference type="PROSITE" id="PS01291">
    <property type="entry name" value="ART"/>
    <property type="match status" value="1"/>
</dbReference>
<dbReference type="PANTHER" id="PTHR10339:SF19">
    <property type="entry name" value="GPI-LINKED NAD(P)(+)--ARGININE ADP-RIBOSYLTRANSFERASE 1"/>
    <property type="match status" value="1"/>
</dbReference>
<dbReference type="GO" id="GO:0106274">
    <property type="term" value="F:NAD+-protein-arginine ADP-ribosyltransferase activity"/>
    <property type="evidence" value="ECO:0007669"/>
    <property type="project" value="UniProtKB-EC"/>
</dbReference>
<evidence type="ECO:0000256" key="1">
    <source>
        <dbReference type="ARBA" id="ARBA00009558"/>
    </source>
</evidence>
<keyword evidence="7 10" id="KW-0520">NAD</keyword>
<dbReference type="Proteomes" id="UP000557426">
    <property type="component" value="Unassembled WGS sequence"/>
</dbReference>
<keyword evidence="8" id="KW-1015">Disulfide bond</keyword>
<keyword evidence="6 10" id="KW-0521">NADP</keyword>
<reference evidence="11 12" key="1">
    <citation type="submission" date="2019-09" db="EMBL/GenBank/DDBJ databases">
        <title>Bird 10,000 Genomes (B10K) Project - Family phase.</title>
        <authorList>
            <person name="Zhang G."/>
        </authorList>
    </citation>
    <scope>NUCLEOTIDE SEQUENCE [LARGE SCALE GENOMIC DNA]</scope>
    <source>
        <strain evidence="11">B10K-DU-011-47</strain>
        <tissue evidence="11">Mixed tissue sample</tissue>
    </source>
</reference>
<gene>
    <name evidence="11" type="primary">Madprt_5</name>
    <name evidence="11" type="ORF">ZAPATR_R13115</name>
</gene>
<comment type="caution">
    <text evidence="11">The sequence shown here is derived from an EMBL/GenBank/DDBJ whole genome shotgun (WGS) entry which is preliminary data.</text>
</comment>
<evidence type="ECO:0000256" key="6">
    <source>
        <dbReference type="ARBA" id="ARBA00022857"/>
    </source>
</evidence>
<dbReference type="Gene3D" id="3.90.176.10">
    <property type="entry name" value="Toxin ADP-ribosyltransferase, Chain A, domain 1"/>
    <property type="match status" value="1"/>
</dbReference>
<feature type="non-terminal residue" evidence="11">
    <location>
        <position position="1"/>
    </location>
</feature>
<feature type="non-terminal residue" evidence="11">
    <location>
        <position position="261"/>
    </location>
</feature>